<dbReference type="EMBL" id="JARKIB010000140">
    <property type="protein sequence ID" value="KAJ7733129.1"/>
    <property type="molecule type" value="Genomic_DNA"/>
</dbReference>
<accession>A0AAD7I2S5</accession>
<feature type="coiled-coil region" evidence="1">
    <location>
        <begin position="267"/>
        <end position="301"/>
    </location>
</feature>
<dbReference type="AlphaFoldDB" id="A0AAD7I2S5"/>
<evidence type="ECO:0008006" key="4">
    <source>
        <dbReference type="Google" id="ProtNLM"/>
    </source>
</evidence>
<dbReference type="Gene3D" id="1.20.1170.10">
    <property type="match status" value="1"/>
</dbReference>
<proteinExistence type="predicted"/>
<evidence type="ECO:0000313" key="2">
    <source>
        <dbReference type="EMBL" id="KAJ7733129.1"/>
    </source>
</evidence>
<name>A0AAD7I2S5_9AGAR</name>
<evidence type="ECO:0000256" key="1">
    <source>
        <dbReference type="SAM" id="Coils"/>
    </source>
</evidence>
<dbReference type="SUPFAM" id="SSF58100">
    <property type="entry name" value="Bacterial hemolysins"/>
    <property type="match status" value="1"/>
</dbReference>
<sequence length="389" mass="41939">MSAAVATPGQVSDLFANPDALQTALNQKVQQDPAGVTQSLSDYLKDDDTRQRMVQEAQEGLQAIHDIQLAFERVYSLLAQVDAQNFKGPDNKVIQKLAPTWRTYSDTFTKSLIQTETLASKGKAAVDSFVHNILPIIRSTAMSAADKKIRLDFYATSIDQNDQNVKDIDALLLVYDQLGTDVAAFKTSFETKMQQVGQKLDTDIARAKEDIEAIKKKLAAHQETAKQLGISAGISAGIGAGLLATGYLAPVAYVCFAASLVMGIKAIEEWFNEVQKIKGELADKQTELAGLESQRAAYQKLVPACASAAQDMNLISAKLLILTQVFKLVKSDIVDASTHLSTASGADDADVTEVRNDELELAASSYAMLAVILETFATGWSTQVKAPGS</sequence>
<dbReference type="Proteomes" id="UP001215598">
    <property type="component" value="Unassembled WGS sequence"/>
</dbReference>
<reference evidence="2" key="1">
    <citation type="submission" date="2023-03" db="EMBL/GenBank/DDBJ databases">
        <title>Massive genome expansion in bonnet fungi (Mycena s.s.) driven by repeated elements and novel gene families across ecological guilds.</title>
        <authorList>
            <consortium name="Lawrence Berkeley National Laboratory"/>
            <person name="Harder C.B."/>
            <person name="Miyauchi S."/>
            <person name="Viragh M."/>
            <person name="Kuo A."/>
            <person name="Thoen E."/>
            <person name="Andreopoulos B."/>
            <person name="Lu D."/>
            <person name="Skrede I."/>
            <person name="Drula E."/>
            <person name="Henrissat B."/>
            <person name="Morin E."/>
            <person name="Kohler A."/>
            <person name="Barry K."/>
            <person name="LaButti K."/>
            <person name="Morin E."/>
            <person name="Salamov A."/>
            <person name="Lipzen A."/>
            <person name="Mereny Z."/>
            <person name="Hegedus B."/>
            <person name="Baldrian P."/>
            <person name="Stursova M."/>
            <person name="Weitz H."/>
            <person name="Taylor A."/>
            <person name="Grigoriev I.V."/>
            <person name="Nagy L.G."/>
            <person name="Martin F."/>
            <person name="Kauserud H."/>
        </authorList>
    </citation>
    <scope>NUCLEOTIDE SEQUENCE</scope>
    <source>
        <strain evidence="2">CBHHK182m</strain>
    </source>
</reference>
<protein>
    <recommendedName>
        <fullName evidence="4">Haemolytic enterotoxin (HBL)</fullName>
    </recommendedName>
</protein>
<keyword evidence="1" id="KW-0175">Coiled coil</keyword>
<comment type="caution">
    <text evidence="2">The sequence shown here is derived from an EMBL/GenBank/DDBJ whole genome shotgun (WGS) entry which is preliminary data.</text>
</comment>
<keyword evidence="3" id="KW-1185">Reference proteome</keyword>
<evidence type="ECO:0000313" key="3">
    <source>
        <dbReference type="Proteomes" id="UP001215598"/>
    </source>
</evidence>
<organism evidence="2 3">
    <name type="scientific">Mycena metata</name>
    <dbReference type="NCBI Taxonomy" id="1033252"/>
    <lineage>
        <taxon>Eukaryota</taxon>
        <taxon>Fungi</taxon>
        <taxon>Dikarya</taxon>
        <taxon>Basidiomycota</taxon>
        <taxon>Agaricomycotina</taxon>
        <taxon>Agaricomycetes</taxon>
        <taxon>Agaricomycetidae</taxon>
        <taxon>Agaricales</taxon>
        <taxon>Marasmiineae</taxon>
        <taxon>Mycenaceae</taxon>
        <taxon>Mycena</taxon>
    </lineage>
</organism>
<feature type="coiled-coil region" evidence="1">
    <location>
        <begin position="197"/>
        <end position="224"/>
    </location>
</feature>
<gene>
    <name evidence="2" type="ORF">B0H16DRAFT_1580024</name>
</gene>